<protein>
    <recommendedName>
        <fullName evidence="3">Protein kinase domain-containing protein</fullName>
    </recommendedName>
</protein>
<dbReference type="Gene3D" id="1.10.510.10">
    <property type="entry name" value="Transferase(Phosphotransferase) domain 1"/>
    <property type="match status" value="1"/>
</dbReference>
<evidence type="ECO:0008006" key="3">
    <source>
        <dbReference type="Google" id="ProtNLM"/>
    </source>
</evidence>
<proteinExistence type="predicted"/>
<dbReference type="EMBL" id="BPWL01000007">
    <property type="protein sequence ID" value="GJJ12434.1"/>
    <property type="molecule type" value="Genomic_DNA"/>
</dbReference>
<comment type="caution">
    <text evidence="1">The sequence shown here is derived from an EMBL/GenBank/DDBJ whole genome shotgun (WGS) entry which is preliminary data.</text>
</comment>
<accession>A0AAV5ACQ7</accession>
<keyword evidence="2" id="KW-1185">Reference proteome</keyword>
<gene>
    <name evidence="1" type="ORF">Clacol_006676</name>
</gene>
<dbReference type="Proteomes" id="UP001050691">
    <property type="component" value="Unassembled WGS sequence"/>
</dbReference>
<evidence type="ECO:0000313" key="1">
    <source>
        <dbReference type="EMBL" id="GJJ12434.1"/>
    </source>
</evidence>
<dbReference type="SUPFAM" id="SSF56112">
    <property type="entry name" value="Protein kinase-like (PK-like)"/>
    <property type="match status" value="1"/>
</dbReference>
<sequence>MDVPYPLFIQRNSSQKLFANSLQQELGVQADVNTIELWEPDPPLLIGNVEKKVKEMMPNGLQDFVKKAQHPLPLSTILGGKEEKADIIHIIVTRAIISLNWCFSSSGFSITDIRVAEIPRHLFNRPSEDCQKLFSDLLQSKFKFRADPNTIQFLTPRKPLPVTEMEERKDQLLKNGLQNFVKKAQLALSLSTILEGKEKTLLSSIFLCAERADKRHKDEDLDELGDLPESKRFKSTVAATSKRTALADDAKLTNYYESQKSIATRIYDGHYPPHSAYSTIAPPIELYHHIFNRFLGLVENRAPTNDVLKTMNKDLKDTRKLMEYLSELSPMEENTRNETINGYLSGILQGGIEPSQNADRTIADGVSSVLVGTANIPRLIAEFKKSLGEVGVGAWLGILGAVWTDKVIVQPLIGLRWFGISSTEEDKQISKNARILLALQQVLQELREFYAYVPCVTFLAKVISAEGQTKVGVGEEIVVKYVARYGKQAHEFLAREGHAPELLHYDYLPDSPNLASGERSEEDFGLRDRMSMVVMRYIPAKPSSKLSDNCRAQLKEILLKLHSEGYVFGDLRNQNILVDESESVKLIDFDWCGEYDTGDKKSLNGVPEEVREKLKGRLKPRTGPYTCYPLSISMDSVTWAKVVGPLEAILPGHDWFMLERLK</sequence>
<evidence type="ECO:0000313" key="2">
    <source>
        <dbReference type="Proteomes" id="UP001050691"/>
    </source>
</evidence>
<name>A0AAV5ACQ7_9AGAM</name>
<dbReference type="AlphaFoldDB" id="A0AAV5ACQ7"/>
<reference evidence="1" key="1">
    <citation type="submission" date="2021-10" db="EMBL/GenBank/DDBJ databases">
        <title>De novo Genome Assembly of Clathrus columnatus (Basidiomycota, Fungi) Using Illumina and Nanopore Sequence Data.</title>
        <authorList>
            <person name="Ogiso-Tanaka E."/>
            <person name="Itagaki H."/>
            <person name="Hosoya T."/>
            <person name="Hosaka K."/>
        </authorList>
    </citation>
    <scope>NUCLEOTIDE SEQUENCE</scope>
    <source>
        <strain evidence="1">MO-923</strain>
    </source>
</reference>
<organism evidence="1 2">
    <name type="scientific">Clathrus columnatus</name>
    <dbReference type="NCBI Taxonomy" id="1419009"/>
    <lineage>
        <taxon>Eukaryota</taxon>
        <taxon>Fungi</taxon>
        <taxon>Dikarya</taxon>
        <taxon>Basidiomycota</taxon>
        <taxon>Agaricomycotina</taxon>
        <taxon>Agaricomycetes</taxon>
        <taxon>Phallomycetidae</taxon>
        <taxon>Phallales</taxon>
        <taxon>Clathraceae</taxon>
        <taxon>Clathrus</taxon>
    </lineage>
</organism>
<dbReference type="InterPro" id="IPR011009">
    <property type="entry name" value="Kinase-like_dom_sf"/>
</dbReference>